<gene>
    <name evidence="2" type="ORF">J9260_08580</name>
</gene>
<accession>A0A975FCM4</accession>
<dbReference type="SUPFAM" id="SSF52540">
    <property type="entry name" value="P-loop containing nucleoside triphosphate hydrolases"/>
    <property type="match status" value="1"/>
</dbReference>
<evidence type="ECO:0000256" key="1">
    <source>
        <dbReference type="PROSITE-ProRule" id="PRU00023"/>
    </source>
</evidence>
<dbReference type="PROSITE" id="PS50297">
    <property type="entry name" value="ANK_REP_REGION"/>
    <property type="match status" value="1"/>
</dbReference>
<dbReference type="Gene3D" id="3.40.50.300">
    <property type="entry name" value="P-loop containing nucleotide triphosphate hydrolases"/>
    <property type="match status" value="2"/>
</dbReference>
<organism evidence="2 3">
    <name type="scientific">Thiothrix unzii</name>
    <dbReference type="NCBI Taxonomy" id="111769"/>
    <lineage>
        <taxon>Bacteria</taxon>
        <taxon>Pseudomonadati</taxon>
        <taxon>Pseudomonadota</taxon>
        <taxon>Gammaproteobacteria</taxon>
        <taxon>Thiotrichales</taxon>
        <taxon>Thiotrichaceae</taxon>
        <taxon>Thiothrix</taxon>
    </lineage>
</organism>
<keyword evidence="3" id="KW-1185">Reference proteome</keyword>
<dbReference type="Gene3D" id="1.25.40.20">
    <property type="entry name" value="Ankyrin repeat-containing domain"/>
    <property type="match status" value="1"/>
</dbReference>
<protein>
    <submittedName>
        <fullName evidence="2">AAA family ATPase</fullName>
    </submittedName>
</protein>
<dbReference type="SUPFAM" id="SSF48403">
    <property type="entry name" value="Ankyrin repeat"/>
    <property type="match status" value="1"/>
</dbReference>
<evidence type="ECO:0000313" key="2">
    <source>
        <dbReference type="EMBL" id="QTR55119.1"/>
    </source>
</evidence>
<evidence type="ECO:0000313" key="3">
    <source>
        <dbReference type="Proteomes" id="UP000672009"/>
    </source>
</evidence>
<proteinExistence type="predicted"/>
<dbReference type="PANTHER" id="PTHR21529">
    <property type="entry name" value="MAMMARY TURMOR VIRUS RECEPTOR HOMOLOG 1, 2 MTVR1, 2"/>
    <property type="match status" value="1"/>
</dbReference>
<keyword evidence="1" id="KW-0040">ANK repeat</keyword>
<dbReference type="RefSeq" id="WP_210220589.1">
    <property type="nucleotide sequence ID" value="NZ_CP072793.1"/>
</dbReference>
<dbReference type="Proteomes" id="UP000672009">
    <property type="component" value="Chromosome"/>
</dbReference>
<dbReference type="AlphaFoldDB" id="A0A975FCM4"/>
<sequence length="963" mass="110921">MQVLLYNELNPQAIQGFAKWQKFMEADDLKSADVKKIGDNLYRARLNRTDRLLLAFHHYQGQRYALVLEYLKNHDYAGSRFLRGVAQLDEEAIPLLESVPEDMPALAYVNPQHPRFNLLDKIIAFDDVQQAIYQLTPPLVIIGSAGSGKTALTLEKMKAVAGDVLYVTLSTYLVRNARDLYYAHAYDNPQQQVDFLSFQEFLESIQIPVGKPIDFHTFAAWFARQPRSAIKDAHKLFEEFKGVITGPSVDTAYLSREQYLNLGVKQSIFLEEERAAVYAIFSSYLSFLQESGYYDSNIVSHQYVTYSSPRYDFVVVDEVQDLTNSQLYLILKALREPRGFLLCGDANQIVHPNFFSWSKVKSLFYQEMPGQGEAELIRILHTNYRNSPQVTALANRLLLLKQARFGSIDRESNYLVNSNGHVQGKVVFLQDRDTIRRELNAKTRTSTRFGVVVMHESKKLEAQQHFNTPLVFSIQEAKGLEYENIILYNFLSAEAKRFREVCEGVNPADLQGDLTYARAKSKTDKSLETYKFYVNALYVALTRAVCDLYWIEADPQQRLLSLLGLEQAQDSLTLENQGSSLEDWQREAHKLSLQGKQEQAERIRREILQQQTPTWTVYRDDTLQQLHQQAIQGNDKKARLTAFEIALVHDDTQWLRDLLLVDFKPARHPENGIKLLQQKHYLAYQAKNPQALRQQLQQFGVDFRNPFNQTPLMTATWLGNAALVEELLERGADTDLVNNQGFTAFQIALQQASKDEKYAKQTLGRIYAALEPDSISIQVDARLIKLDKRGMEFFLLNLLIVLFYRVLPSKLIKSGGFGTQEVLDAIAHFPDHVLPKHRKQRAYLSSVLAKNEMYRDGAYNYKLFYRLRQGHYVFNPSLMLRVEGEWVNIYQLLPLDKLTYRAEAGTNGWDKNDQRYWDQQMEWGCDNLNQALQKVRGDVLNDALSMLKVLCEQELQRIQQIPG</sequence>
<dbReference type="Pfam" id="PF12796">
    <property type="entry name" value="Ank_2"/>
    <property type="match status" value="1"/>
</dbReference>
<dbReference type="Pfam" id="PF13245">
    <property type="entry name" value="AAA_19"/>
    <property type="match status" value="1"/>
</dbReference>
<dbReference type="EMBL" id="CP072793">
    <property type="protein sequence ID" value="QTR55119.1"/>
    <property type="molecule type" value="Genomic_DNA"/>
</dbReference>
<dbReference type="InterPro" id="IPR027417">
    <property type="entry name" value="P-loop_NTPase"/>
</dbReference>
<dbReference type="KEGG" id="tun:J9260_08580"/>
<dbReference type="InterPro" id="IPR002110">
    <property type="entry name" value="Ankyrin_rpt"/>
</dbReference>
<reference evidence="2" key="1">
    <citation type="submission" date="2021-04" db="EMBL/GenBank/DDBJ databases">
        <title>Genomics, taxonomy and metabolism of representatives of sulfur bacteria of the genus Thiothrix: Thiothrix fructosivorans QT, Thiothrix unzii A1T and three new species, Thiothrix subterranea sp. nov., Thiothrix litoralis sp. nov. and 'Candidatus Thiothrix anitrata' sp. nov.</title>
        <authorList>
            <person name="Ravin N.V."/>
            <person name="Smolyakov D."/>
            <person name="Rudenko T.S."/>
            <person name="Mardanov A.V."/>
            <person name="Beletsky A.V."/>
            <person name="Markov N.D."/>
            <person name="Fomenkov A.I."/>
            <person name="Roberts R.J."/>
            <person name="Karnachuk O.V."/>
            <person name="Novikov A."/>
            <person name="Grabovich M.Y."/>
        </authorList>
    </citation>
    <scope>NUCLEOTIDE SEQUENCE</scope>
    <source>
        <strain evidence="2">A1</strain>
    </source>
</reference>
<dbReference type="PROSITE" id="PS50088">
    <property type="entry name" value="ANK_REPEAT"/>
    <property type="match status" value="1"/>
</dbReference>
<feature type="repeat" description="ANK" evidence="1">
    <location>
        <begin position="707"/>
        <end position="739"/>
    </location>
</feature>
<dbReference type="InterPro" id="IPR039904">
    <property type="entry name" value="TRANK1"/>
</dbReference>
<name>A0A975FCM4_9GAMM</name>
<dbReference type="PANTHER" id="PTHR21529:SF4">
    <property type="entry name" value="TPR AND ANKYRIN REPEAT-CONTAINING PROTEIN 1"/>
    <property type="match status" value="1"/>
</dbReference>
<dbReference type="InterPro" id="IPR036770">
    <property type="entry name" value="Ankyrin_rpt-contain_sf"/>
</dbReference>